<dbReference type="InterPro" id="IPR016160">
    <property type="entry name" value="Ald_DH_CS_CYS"/>
</dbReference>
<dbReference type="InterPro" id="IPR016162">
    <property type="entry name" value="Ald_DH_N"/>
</dbReference>
<reference evidence="3 4" key="1">
    <citation type="submission" date="2021-06" db="EMBL/GenBank/DDBJ databases">
        <title>Actinoplanes lichenicola sp. nov., and Actinoplanes ovalisporus sp. nov., isolated from lichen in Thailand.</title>
        <authorList>
            <person name="Saeng-In P."/>
            <person name="Kanchanasin P."/>
            <person name="Yuki M."/>
            <person name="Kudo T."/>
            <person name="Ohkuma M."/>
            <person name="Phongsopitanun W."/>
            <person name="Tanasupawat S."/>
        </authorList>
    </citation>
    <scope>NUCLEOTIDE SEQUENCE [LARGE SCALE GENOMIC DNA]</scope>
    <source>
        <strain evidence="3 4">NBRC 110975</strain>
    </source>
</reference>
<accession>A0ABS5YZW4</accession>
<dbReference type="InterPro" id="IPR015590">
    <property type="entry name" value="Aldehyde_DH_dom"/>
</dbReference>
<dbReference type="Proteomes" id="UP001519654">
    <property type="component" value="Unassembled WGS sequence"/>
</dbReference>
<dbReference type="InterPro" id="IPR016161">
    <property type="entry name" value="Ald_DH/histidinol_DH"/>
</dbReference>
<proteinExistence type="predicted"/>
<feature type="domain" description="Aldehyde dehydrogenase" evidence="2">
    <location>
        <begin position="11"/>
        <end position="475"/>
    </location>
</feature>
<gene>
    <name evidence="3" type="ORF">KOI35_36145</name>
</gene>
<keyword evidence="1" id="KW-0560">Oxidoreductase</keyword>
<evidence type="ECO:0000256" key="1">
    <source>
        <dbReference type="ARBA" id="ARBA00023002"/>
    </source>
</evidence>
<comment type="caution">
    <text evidence="3">The sequence shown here is derived from an EMBL/GenBank/DDBJ whole genome shotgun (WGS) entry which is preliminary data.</text>
</comment>
<dbReference type="RefSeq" id="WP_215793200.1">
    <property type="nucleotide sequence ID" value="NZ_JAHKKG010000013.1"/>
</dbReference>
<evidence type="ECO:0000259" key="2">
    <source>
        <dbReference type="Pfam" id="PF00171"/>
    </source>
</evidence>
<dbReference type="Gene3D" id="3.40.605.10">
    <property type="entry name" value="Aldehyde Dehydrogenase, Chain A, domain 1"/>
    <property type="match status" value="1"/>
</dbReference>
<dbReference type="InterPro" id="IPR016163">
    <property type="entry name" value="Ald_DH_C"/>
</dbReference>
<name>A0ABS5YZW4_9ACTN</name>
<dbReference type="PANTHER" id="PTHR43353:SF5">
    <property type="entry name" value="SUCCINATE-SEMIALDEHYDE DEHYDROGENASE, MITOCHONDRIAL"/>
    <property type="match status" value="1"/>
</dbReference>
<dbReference type="InterPro" id="IPR050740">
    <property type="entry name" value="Aldehyde_DH_Superfamily"/>
</dbReference>
<organism evidence="3 4">
    <name type="scientific">Paractinoplanes bogorensis</name>
    <dbReference type="NCBI Taxonomy" id="1610840"/>
    <lineage>
        <taxon>Bacteria</taxon>
        <taxon>Bacillati</taxon>
        <taxon>Actinomycetota</taxon>
        <taxon>Actinomycetes</taxon>
        <taxon>Micromonosporales</taxon>
        <taxon>Micromonosporaceae</taxon>
        <taxon>Paractinoplanes</taxon>
    </lineage>
</organism>
<dbReference type="SUPFAM" id="SSF53720">
    <property type="entry name" value="ALDH-like"/>
    <property type="match status" value="1"/>
</dbReference>
<dbReference type="EMBL" id="JAHKKG010000013">
    <property type="protein sequence ID" value="MBU2668957.1"/>
    <property type="molecule type" value="Genomic_DNA"/>
</dbReference>
<dbReference type="PROSITE" id="PS00070">
    <property type="entry name" value="ALDEHYDE_DEHYDR_CYS"/>
    <property type="match status" value="1"/>
</dbReference>
<sequence length="478" mass="50057">MDHLMFVGGAWVPARSHRTTMATSPATGEELGGVPEADRDDARSAITIARQAAPGWARRTAFERAALMHRVADVIESRRDELARTLTLDQGKPLRAEAYDEVDELVTYWRMAAEDGKRLSGGLPNSFSPGKRALLIRRPRGVVGVITPWNWPYTMPAELIAPALASGNTVVWTPAPSTSVAAVALARCIADADLPPGVLNLVTGPGPVVGDEIARNPGIDAVAFIGSTATGRLVASAAAGKATLLEMGGNGPLVVLADADLDRAVEGALAACFLCAGQSCTAGERLLVHHDVRAEFAARLTSAVREKIRLGDPLDDTTTMGPLNNAGVAAKMDAHVADALARGATLLTGGARDTTRPTDLYWAPTVLDGVPADSMVATEETFGPVAPIVGIGSLAEAIEMTNLSPYGLLAAIYTEDLRAGLEFADSVRTGWVNVNESTNYWESHLPFGGRSGSDSGLGRVGGAHPMEAFTELQTVIIG</sequence>
<dbReference type="PANTHER" id="PTHR43353">
    <property type="entry name" value="SUCCINATE-SEMIALDEHYDE DEHYDROGENASE, MITOCHONDRIAL"/>
    <property type="match status" value="1"/>
</dbReference>
<keyword evidence="4" id="KW-1185">Reference proteome</keyword>
<dbReference type="Pfam" id="PF00171">
    <property type="entry name" value="Aldedh"/>
    <property type="match status" value="1"/>
</dbReference>
<protein>
    <submittedName>
        <fullName evidence="3">Aldehyde dehydrogenase family protein</fullName>
    </submittedName>
</protein>
<evidence type="ECO:0000313" key="3">
    <source>
        <dbReference type="EMBL" id="MBU2668957.1"/>
    </source>
</evidence>
<evidence type="ECO:0000313" key="4">
    <source>
        <dbReference type="Proteomes" id="UP001519654"/>
    </source>
</evidence>
<dbReference type="Gene3D" id="3.40.309.10">
    <property type="entry name" value="Aldehyde Dehydrogenase, Chain A, domain 2"/>
    <property type="match status" value="1"/>
</dbReference>